<keyword evidence="2" id="KW-0732">Signal</keyword>
<dbReference type="EMBL" id="JAJVKT010000024">
    <property type="protein sequence ID" value="MCE7510471.1"/>
    <property type="molecule type" value="Genomic_DNA"/>
</dbReference>
<evidence type="ECO:0000256" key="2">
    <source>
        <dbReference type="SAM" id="SignalP"/>
    </source>
</evidence>
<evidence type="ECO:0000313" key="3">
    <source>
        <dbReference type="EMBL" id="MCE7510471.1"/>
    </source>
</evidence>
<evidence type="ECO:0000256" key="1">
    <source>
        <dbReference type="SAM" id="MobiDB-lite"/>
    </source>
</evidence>
<reference evidence="3" key="1">
    <citation type="submission" date="2022-01" db="EMBL/GenBank/DDBJ databases">
        <authorList>
            <person name="Karlyshev A.V."/>
            <person name="Jaspars M."/>
        </authorList>
    </citation>
    <scope>NUCLEOTIDE SEQUENCE</scope>
    <source>
        <strain evidence="3">AGSA3-2</strain>
    </source>
</reference>
<feature type="chain" id="PRO_5040230799" description="Lipoprotein" evidence="2">
    <location>
        <begin position="18"/>
        <end position="222"/>
    </location>
</feature>
<feature type="region of interest" description="Disordered" evidence="1">
    <location>
        <begin position="185"/>
        <end position="222"/>
    </location>
</feature>
<protein>
    <recommendedName>
        <fullName evidence="5">Lipoprotein</fullName>
    </recommendedName>
</protein>
<organism evidence="3 4">
    <name type="scientific">Alloalcanivorax xenomutans</name>
    <dbReference type="NCBI Taxonomy" id="1094342"/>
    <lineage>
        <taxon>Bacteria</taxon>
        <taxon>Pseudomonadati</taxon>
        <taxon>Pseudomonadota</taxon>
        <taxon>Gammaproteobacteria</taxon>
        <taxon>Oceanospirillales</taxon>
        <taxon>Alcanivoracaceae</taxon>
        <taxon>Alloalcanivorax</taxon>
    </lineage>
</organism>
<dbReference type="AlphaFoldDB" id="A0A9Q3W7S1"/>
<feature type="signal peptide" evidence="2">
    <location>
        <begin position="1"/>
        <end position="17"/>
    </location>
</feature>
<comment type="caution">
    <text evidence="3">The sequence shown here is derived from an EMBL/GenBank/DDBJ whole genome shotgun (WGS) entry which is preliminary data.</text>
</comment>
<keyword evidence="4" id="KW-1185">Reference proteome</keyword>
<evidence type="ECO:0000313" key="4">
    <source>
        <dbReference type="Proteomes" id="UP001107961"/>
    </source>
</evidence>
<sequence length="222" mass="23061">MSASALFLTIWISPALAEAIPSRDGCVTSTIPHISPELARQAGMTRLPNGQYELDMAALAARAGGPAALLRVSRRQYEANMAWLSEMASLVADPGTPLLPQVQSVYRQGWETNVVEMSIIQAMECQLGLAPSDLERPAPPSEAIAERQKRIAQGRAEAEAEARKAARWSTFSDIMIGVSNAVGTAAGAMSGSGGGGSPSGSGTCPGGTPRDSAGKCEVGYSN</sequence>
<name>A0A9Q3W7S1_9GAMM</name>
<gene>
    <name evidence="3" type="ORF">LZG35_17670</name>
</gene>
<evidence type="ECO:0008006" key="5">
    <source>
        <dbReference type="Google" id="ProtNLM"/>
    </source>
</evidence>
<dbReference type="RefSeq" id="WP_145912288.1">
    <property type="nucleotide sequence ID" value="NZ_CBDDTQ010000001.1"/>
</dbReference>
<feature type="compositionally biased region" description="Gly residues" evidence="1">
    <location>
        <begin position="190"/>
        <end position="205"/>
    </location>
</feature>
<dbReference type="GeneID" id="94686136"/>
<accession>A0A9Q3W7S1</accession>
<dbReference type="Proteomes" id="UP001107961">
    <property type="component" value="Unassembled WGS sequence"/>
</dbReference>
<proteinExistence type="predicted"/>